<dbReference type="EMBL" id="MN740503">
    <property type="protein sequence ID" value="QHU30021.1"/>
    <property type="molecule type" value="Genomic_DNA"/>
</dbReference>
<organism evidence="1">
    <name type="scientific">viral metagenome</name>
    <dbReference type="NCBI Taxonomy" id="1070528"/>
    <lineage>
        <taxon>unclassified sequences</taxon>
        <taxon>metagenomes</taxon>
        <taxon>organismal metagenomes</taxon>
    </lineage>
</organism>
<proteinExistence type="predicted"/>
<accession>A0A6C0LK18</accession>
<evidence type="ECO:0000313" key="1">
    <source>
        <dbReference type="EMBL" id="QHU30021.1"/>
    </source>
</evidence>
<reference evidence="1" key="1">
    <citation type="journal article" date="2020" name="Nature">
        <title>Giant virus diversity and host interactions through global metagenomics.</title>
        <authorList>
            <person name="Schulz F."/>
            <person name="Roux S."/>
            <person name="Paez-Espino D."/>
            <person name="Jungbluth S."/>
            <person name="Walsh D.A."/>
            <person name="Denef V.J."/>
            <person name="McMahon K.D."/>
            <person name="Konstantinidis K.T."/>
            <person name="Eloe-Fadrosh E.A."/>
            <person name="Kyrpides N.C."/>
            <person name="Woyke T."/>
        </authorList>
    </citation>
    <scope>NUCLEOTIDE SEQUENCE</scope>
    <source>
        <strain evidence="1">GVMAG-M-3300027833-11</strain>
    </source>
</reference>
<name>A0A6C0LK18_9ZZZZ</name>
<dbReference type="AlphaFoldDB" id="A0A6C0LK18"/>
<protein>
    <submittedName>
        <fullName evidence="1">Uncharacterized protein</fullName>
    </submittedName>
</protein>
<sequence>MTTQFKSTSNKGFLWNLMLEADVFGGVQPSKKQSVVEIFESVINDVSINNTGNLIEMNKAVITNVNNQLNPLRETINEKSKMQEPPKLVTSSEISANRQEQFSDNLSERQREFDSIMVAKKPEEVDFSDKEKEEKPIGSDMDDILAKMMARRQQQIKQVMSEQDTGAAQNWINNEGSGTNAGPPTLQIGEKVATESVVEVKEKPRVTFEETIKEINTSENTGFLELFKTKEKTIDRKRIMDKINKIEENIYQLNDLVSDLKSELD</sequence>